<comment type="caution">
    <text evidence="2">The sequence shown here is derived from an EMBL/GenBank/DDBJ whole genome shotgun (WGS) entry which is preliminary data.</text>
</comment>
<proteinExistence type="predicted"/>
<gene>
    <name evidence="2" type="ORF">OCHUTO_0605</name>
</gene>
<reference evidence="2 3" key="1">
    <citation type="submission" date="2015-02" db="EMBL/GenBank/DDBJ databases">
        <title>Genome Sequencing of Rickettsiales.</title>
        <authorList>
            <person name="Daugherty S.C."/>
            <person name="Su Q."/>
            <person name="Abolude K."/>
            <person name="Beier-Sexton M."/>
            <person name="Carlyon J.A."/>
            <person name="Carter R."/>
            <person name="Day N.P."/>
            <person name="Dumler S.J."/>
            <person name="Dyachenko V."/>
            <person name="Godinez A."/>
            <person name="Kurtti T.J."/>
            <person name="Lichay M."/>
            <person name="Mullins K.E."/>
            <person name="Ott S."/>
            <person name="Pappas-Brown V."/>
            <person name="Paris D.H."/>
            <person name="Patel P."/>
            <person name="Richards A.L."/>
            <person name="Sadzewicz L."/>
            <person name="Sears K."/>
            <person name="Seidman D."/>
            <person name="Sengamalay N."/>
            <person name="Stenos J."/>
            <person name="Tallon L.J."/>
            <person name="Vincent G."/>
            <person name="Fraser C.M."/>
            <person name="Munderloh U."/>
            <person name="Dunning-Hotopp J.C."/>
        </authorList>
    </citation>
    <scope>NUCLEOTIDE SEQUENCE [LARGE SCALE GENOMIC DNA]</scope>
    <source>
        <strain evidence="2 3">Fuller</strain>
    </source>
</reference>
<organism evidence="2 3">
    <name type="scientific">Orientia chuto str. Dubai</name>
    <dbReference type="NCBI Taxonomy" id="1359168"/>
    <lineage>
        <taxon>Bacteria</taxon>
        <taxon>Pseudomonadati</taxon>
        <taxon>Pseudomonadota</taxon>
        <taxon>Alphaproteobacteria</taxon>
        <taxon>Rickettsiales</taxon>
        <taxon>Rickettsiaceae</taxon>
        <taxon>Rickettsieae</taxon>
        <taxon>Orientia</taxon>
    </lineage>
</organism>
<keyword evidence="1" id="KW-0472">Membrane</keyword>
<dbReference type="RefSeq" id="WP_045797276.1">
    <property type="nucleotide sequence ID" value="NZ_LANP01000013.1"/>
</dbReference>
<evidence type="ECO:0000313" key="2">
    <source>
        <dbReference type="EMBL" id="KJV56104.1"/>
    </source>
</evidence>
<feature type="transmembrane region" description="Helical" evidence="1">
    <location>
        <begin position="20"/>
        <end position="46"/>
    </location>
</feature>
<accession>A0A0F3MNF0</accession>
<dbReference type="Proteomes" id="UP000033616">
    <property type="component" value="Unassembled WGS sequence"/>
</dbReference>
<dbReference type="AlphaFoldDB" id="A0A0F3MNF0"/>
<dbReference type="PATRIC" id="fig|1359168.3.peg.207"/>
<keyword evidence="1" id="KW-0812">Transmembrane</keyword>
<keyword evidence="3" id="KW-1185">Reference proteome</keyword>
<protein>
    <submittedName>
        <fullName evidence="2">Uncharacterized protein</fullName>
    </submittedName>
</protein>
<name>A0A0F3MNF0_9RICK</name>
<evidence type="ECO:0000313" key="3">
    <source>
        <dbReference type="Proteomes" id="UP000033616"/>
    </source>
</evidence>
<dbReference type="EMBL" id="LANP01000013">
    <property type="protein sequence ID" value="KJV56104.1"/>
    <property type="molecule type" value="Genomic_DNA"/>
</dbReference>
<keyword evidence="1" id="KW-1133">Transmembrane helix</keyword>
<evidence type="ECO:0000256" key="1">
    <source>
        <dbReference type="SAM" id="Phobius"/>
    </source>
</evidence>
<sequence length="139" mass="15684">MNNTNSTNNVVKDNEECQFWSSALGISLFAFGYVAAIFMGILMYFYKSKAKRLEKDYHCIPNSMEITPSSHVCLSSSDKCEISELVVDCNERDDLNDQNGPFVSNIVENECYFIVESIPQLDVHCNGQHITENVIEGIL</sequence>